<dbReference type="RefSeq" id="WP_195964796.1">
    <property type="nucleotide sequence ID" value="NZ_JACJLL010000068.1"/>
</dbReference>
<accession>A0ABS2FH39</accession>
<gene>
    <name evidence="1" type="ORF">H6A19_11125</name>
</gene>
<dbReference type="InterPro" id="IPR010181">
    <property type="entry name" value="CGCAxxGCC_motif"/>
</dbReference>
<protein>
    <submittedName>
        <fullName evidence="1">C_GCAxxG_C_C family protein</fullName>
    </submittedName>
</protein>
<evidence type="ECO:0000313" key="1">
    <source>
        <dbReference type="EMBL" id="MBM6819880.1"/>
    </source>
</evidence>
<sequence length="138" mass="15496">MGERKDKAIELHSNRYTCSQAVACAFCDLVDIDETTMKEVVKRYSAGAYKVCGAVMGAYVIVNYLNGNVNPENPAEPIKDDMELLNEIERRFKEKNTSIMCKELKGITTGTILRSCRGCVEDAAEILEELVDEKLNMY</sequence>
<dbReference type="Proteomes" id="UP000767334">
    <property type="component" value="Unassembled WGS sequence"/>
</dbReference>
<evidence type="ECO:0000313" key="2">
    <source>
        <dbReference type="Proteomes" id="UP000767334"/>
    </source>
</evidence>
<keyword evidence="2" id="KW-1185">Reference proteome</keyword>
<comment type="caution">
    <text evidence="1">The sequence shown here is derived from an EMBL/GenBank/DDBJ whole genome shotgun (WGS) entry which is preliminary data.</text>
</comment>
<proteinExistence type="predicted"/>
<dbReference type="EMBL" id="JACJLL010000068">
    <property type="protein sequence ID" value="MBM6819880.1"/>
    <property type="molecule type" value="Genomic_DNA"/>
</dbReference>
<reference evidence="1 2" key="1">
    <citation type="journal article" date="2021" name="Sci. Rep.">
        <title>The distribution of antibiotic resistance genes in chicken gut microbiota commensals.</title>
        <authorList>
            <person name="Juricova H."/>
            <person name="Matiasovicova J."/>
            <person name="Kubasova T."/>
            <person name="Cejkova D."/>
            <person name="Rychlik I."/>
        </authorList>
    </citation>
    <scope>NUCLEOTIDE SEQUENCE [LARGE SCALE GENOMIC DNA]</scope>
    <source>
        <strain evidence="1 2">An435</strain>
    </source>
</reference>
<dbReference type="NCBIfam" id="TIGR01909">
    <property type="entry name" value="C_GCAxxG_C_C"/>
    <property type="match status" value="1"/>
</dbReference>
<organism evidence="1 2">
    <name type="scientific">Clostridium saudiense</name>
    <dbReference type="NCBI Taxonomy" id="1414720"/>
    <lineage>
        <taxon>Bacteria</taxon>
        <taxon>Bacillati</taxon>
        <taxon>Bacillota</taxon>
        <taxon>Clostridia</taxon>
        <taxon>Eubacteriales</taxon>
        <taxon>Clostridiaceae</taxon>
        <taxon>Clostridium</taxon>
    </lineage>
</organism>
<dbReference type="Pfam" id="PF09719">
    <property type="entry name" value="C_GCAxxG_C_C"/>
    <property type="match status" value="1"/>
</dbReference>
<name>A0ABS2FH39_9CLOT</name>